<dbReference type="GO" id="GO:0005846">
    <property type="term" value="C:nuclear cap binding complex"/>
    <property type="evidence" value="ECO:0007669"/>
    <property type="project" value="InterPro"/>
</dbReference>
<evidence type="ECO:0000256" key="1">
    <source>
        <dbReference type="SAM" id="MobiDB-lite"/>
    </source>
</evidence>
<dbReference type="OrthoDB" id="247845at2759"/>
<dbReference type="OMA" id="GYEFYPL"/>
<feature type="compositionally biased region" description="Basic residues" evidence="1">
    <location>
        <begin position="1001"/>
        <end position="1010"/>
    </location>
</feature>
<accession>A0A0N1I4F8</accession>
<feature type="compositionally biased region" description="Polar residues" evidence="1">
    <location>
        <begin position="982"/>
        <end position="1000"/>
    </location>
</feature>
<name>A0A0N1I4F8_LEPSE</name>
<dbReference type="AlphaFoldDB" id="A0A0N1I4F8"/>
<organism evidence="2 3">
    <name type="scientific">Leptomonas seymouri</name>
    <dbReference type="NCBI Taxonomy" id="5684"/>
    <lineage>
        <taxon>Eukaryota</taxon>
        <taxon>Discoba</taxon>
        <taxon>Euglenozoa</taxon>
        <taxon>Kinetoplastea</taxon>
        <taxon>Metakinetoplastina</taxon>
        <taxon>Trypanosomatida</taxon>
        <taxon>Trypanosomatidae</taxon>
        <taxon>Leishmaniinae</taxon>
        <taxon>Leptomonas</taxon>
    </lineage>
</organism>
<dbReference type="EMBL" id="LJSK01000144">
    <property type="protein sequence ID" value="KPI86173.1"/>
    <property type="molecule type" value="Genomic_DNA"/>
</dbReference>
<dbReference type="InterPro" id="IPR043966">
    <property type="entry name" value="CBP110"/>
</dbReference>
<proteinExistence type="predicted"/>
<dbReference type="Pfam" id="PF19042">
    <property type="entry name" value="CBP110"/>
    <property type="match status" value="1"/>
</dbReference>
<gene>
    <name evidence="2" type="ORF">ABL78_4762</name>
</gene>
<sequence length="1265" mass="134929">MTSQVTAEASSASQRSALERSALWHLAFYSQLAAHSRAIPALLDASSHDAGAAAVAFSASLLESLGYTKAGSVVQSLLNARMLHVSDSRVLNGMGQPHSWLDVFSARVRHHAAQLVSSKREVASILVRVVQEAQLQYESEMANARSSHNTSPCDALFVALAEDYLEHASADVRTDVQYSRHISLFQLAPLATSLSSPSSSASTTERRALVRQQRQWYEARLYAALACAASITVPGPLARLLVAYAHADDGRLQTAADDNLSAHLRVARNGDATCADSRISSEAADEQQREPSALAEATEQARVRLSGVVAGVLEYALYAAHISSSAVTAVLNAMTHSAPTALTAALARPFASEGLPSFSNVSPSAALLLVQLTEECGYYQQTASTAASGAKDTASESTAAAASTAIVHAMQELLFTIVLGCGTQGLQSRPEPVTSKKPTSAAAAPASLASGLTAAAAAVPMLVTTIRGVSMPEADATAEELFPSLVQQLGMEWLWSPLLRYLSILDKRQSSAAASSDAAGRKGFTTPHHTHLPVRWSSNVLMDAVLLSVAQKTYPQRLLNILPGSYERLLKNLNLLPPMQPQGDDTAEDALASRAAQAALFDMPAYYAEPAAALVSYFQRVGVSGQRLDEVGRILMAATSSHPMLVRLKAQAPPLTEAGEDEYEKVLAKEAGTEIDGVHSSADGERKVDRRGTAAPTHAYALTRERVDHLIARYRGEVLLAAVVVYTQLRIPSQVQQLMRTLAPLFLKLQLDWRTHHDGSITSWFLQHSSNAGTGTRSVRFSSEAAVLLDKVGYEFYPLEWLPAVASSVCAASSASAELSNSLPPLPYSLCAAVGHQFHLRLRGTPLGSSGDVTLRHPAGPRSSVVMPSADIVSLLPGTTKSTDGEAEATATAWRRAERFLEGLLQVCYLDSKTSSTELEGTLAVSSTRRVLTTSDGPSQGGYDGSAVVGGTSLIASADIASQRLRSLLQQHAVMNAMWGPTRTSGKTAAPQNGSRAGQSQHRRGQKRSRCCVSPETERTEAQSQLRAMRQVLASYGASSFDTTVEAADFLLTVAQSFLPSTAGMAAVLPSAASTPREEKSDAVLRSALEWSRAAVASPASRAGINMLLQQQKEAFSGGSAPPRLSLVSAYNSASLDTAWLARRTLRQVPRRLWEKVELQQTLARTLAQREAKWVSQLPGSSAAAAAGNGEKEVVETYCVDPLLLEQWTQWVRVWQQLGLADAIGGGDSFGASLSTTAGPKSAEEMSCAQWLWYSPHFTAEWSRS</sequence>
<dbReference type="Proteomes" id="UP000038009">
    <property type="component" value="Unassembled WGS sequence"/>
</dbReference>
<comment type="caution">
    <text evidence="2">The sequence shown here is derived from an EMBL/GenBank/DDBJ whole genome shotgun (WGS) entry which is preliminary data.</text>
</comment>
<evidence type="ECO:0000313" key="2">
    <source>
        <dbReference type="EMBL" id="KPI86173.1"/>
    </source>
</evidence>
<protein>
    <submittedName>
        <fullName evidence="2">Uncharacterized protein</fullName>
    </submittedName>
</protein>
<feature type="region of interest" description="Disordered" evidence="1">
    <location>
        <begin position="980"/>
        <end position="1018"/>
    </location>
</feature>
<reference evidence="2 3" key="1">
    <citation type="journal article" date="2015" name="PLoS Pathog.">
        <title>Leptomonas seymouri: Adaptations to the Dixenous Life Cycle Analyzed by Genome Sequencing, Transcriptome Profiling and Co-infection with Leishmania donovani.</title>
        <authorList>
            <person name="Kraeva N."/>
            <person name="Butenko A."/>
            <person name="Hlavacova J."/>
            <person name="Kostygov A."/>
            <person name="Myskova J."/>
            <person name="Grybchuk D."/>
            <person name="Lestinova T."/>
            <person name="Votypka J."/>
            <person name="Volf P."/>
            <person name="Opperdoes F."/>
            <person name="Flegontov P."/>
            <person name="Lukes J."/>
            <person name="Yurchenko V."/>
        </authorList>
    </citation>
    <scope>NUCLEOTIDE SEQUENCE [LARGE SCALE GENOMIC DNA]</scope>
    <source>
        <strain evidence="2 3">ATCC 30220</strain>
    </source>
</reference>
<dbReference type="VEuPathDB" id="TriTrypDB:Lsey_0144_0070"/>
<evidence type="ECO:0000313" key="3">
    <source>
        <dbReference type="Proteomes" id="UP000038009"/>
    </source>
</evidence>
<keyword evidence="3" id="KW-1185">Reference proteome</keyword>